<dbReference type="RefSeq" id="WP_109644304.1">
    <property type="nucleotide sequence ID" value="NZ_QGGB01000002.1"/>
</dbReference>
<keyword evidence="4" id="KW-1185">Reference proteome</keyword>
<accession>A0A316TT81</accession>
<dbReference type="Proteomes" id="UP000245533">
    <property type="component" value="Unassembled WGS sequence"/>
</dbReference>
<dbReference type="PANTHER" id="PTHR12526:SF627">
    <property type="entry name" value="D-RHAMNOSYLTRANSFERASE WBPZ"/>
    <property type="match status" value="1"/>
</dbReference>
<dbReference type="InterPro" id="IPR028098">
    <property type="entry name" value="Glyco_trans_4-like_N"/>
</dbReference>
<dbReference type="EMBL" id="QGGB01000002">
    <property type="protein sequence ID" value="PWN07803.1"/>
    <property type="molecule type" value="Genomic_DNA"/>
</dbReference>
<keyword evidence="3" id="KW-0808">Transferase</keyword>
<dbReference type="Pfam" id="PF13439">
    <property type="entry name" value="Glyco_transf_4"/>
    <property type="match status" value="1"/>
</dbReference>
<organism evidence="3 4">
    <name type="scientific">Rhodohalobacter mucosus</name>
    <dbReference type="NCBI Taxonomy" id="2079485"/>
    <lineage>
        <taxon>Bacteria</taxon>
        <taxon>Pseudomonadati</taxon>
        <taxon>Balneolota</taxon>
        <taxon>Balneolia</taxon>
        <taxon>Balneolales</taxon>
        <taxon>Balneolaceae</taxon>
        <taxon>Rhodohalobacter</taxon>
    </lineage>
</organism>
<protein>
    <submittedName>
        <fullName evidence="3">Galactosyltransferase</fullName>
    </submittedName>
</protein>
<dbReference type="Pfam" id="PF00534">
    <property type="entry name" value="Glycos_transf_1"/>
    <property type="match status" value="1"/>
</dbReference>
<sequence length="359" mass="41117">MEKICLVIHSLGRGGMERVMSLLAENFSLKKGLQVELILIGMNRSVDYDIPRAVNIHRPTFEFNNSRRWIDTVRTMAFLRKKIKEIGPDRVLSFGEYWNSLVLLSTYGTGYPVYVSDRCKPDKSLGRVHNRLRKLLYPGAAGIIAQTDYAKDFYQREIDHKNIQVIGNPIREIKEPEKGTEKENVILTVGRLIQTKHHDRLIRIFKKMGLNDWKLVIVGGNAIKQDGMSRLKELVHELDMDEKVVLTGEVEDVDQYYRKSKLFAFTSSSEGFPNVIGEAMSAGLPVVAYDCIAGPSDLIEDGMNGFLIPLFDDEQYKEKLMMLVENEDLRKRMGEQSAKLVKKYSSDFICDVFYSFIND</sequence>
<evidence type="ECO:0000259" key="2">
    <source>
        <dbReference type="Pfam" id="PF13439"/>
    </source>
</evidence>
<gene>
    <name evidence="3" type="ORF">DDZ15_01970</name>
</gene>
<name>A0A316TT81_9BACT</name>
<dbReference type="OrthoDB" id="9811239at2"/>
<evidence type="ECO:0000313" key="4">
    <source>
        <dbReference type="Proteomes" id="UP000245533"/>
    </source>
</evidence>
<dbReference type="AlphaFoldDB" id="A0A316TT81"/>
<feature type="domain" description="Glycosyl transferase family 1" evidence="1">
    <location>
        <begin position="172"/>
        <end position="339"/>
    </location>
</feature>
<comment type="caution">
    <text evidence="3">The sequence shown here is derived from an EMBL/GenBank/DDBJ whole genome shotgun (WGS) entry which is preliminary data.</text>
</comment>
<dbReference type="GO" id="GO:0016757">
    <property type="term" value="F:glycosyltransferase activity"/>
    <property type="evidence" value="ECO:0007669"/>
    <property type="project" value="UniProtKB-KW"/>
</dbReference>
<evidence type="ECO:0000313" key="3">
    <source>
        <dbReference type="EMBL" id="PWN07803.1"/>
    </source>
</evidence>
<keyword evidence="3" id="KW-0328">Glycosyltransferase</keyword>
<feature type="domain" description="Glycosyltransferase subfamily 4-like N-terminal" evidence="2">
    <location>
        <begin position="14"/>
        <end position="170"/>
    </location>
</feature>
<evidence type="ECO:0000259" key="1">
    <source>
        <dbReference type="Pfam" id="PF00534"/>
    </source>
</evidence>
<reference evidence="3 4" key="1">
    <citation type="submission" date="2018-05" db="EMBL/GenBank/DDBJ databases">
        <title>Rhodohalobacter halophilus gen. nov., sp. nov., a moderately halophilic member of the family Balneolaceae.</title>
        <authorList>
            <person name="Liu Z.-W."/>
        </authorList>
    </citation>
    <scope>NUCLEOTIDE SEQUENCE [LARGE SCALE GENOMIC DNA]</scope>
    <source>
        <strain evidence="3 4">8A47</strain>
    </source>
</reference>
<dbReference type="SUPFAM" id="SSF53756">
    <property type="entry name" value="UDP-Glycosyltransferase/glycogen phosphorylase"/>
    <property type="match status" value="1"/>
</dbReference>
<dbReference type="Gene3D" id="3.40.50.2000">
    <property type="entry name" value="Glycogen Phosphorylase B"/>
    <property type="match status" value="2"/>
</dbReference>
<dbReference type="PANTHER" id="PTHR12526">
    <property type="entry name" value="GLYCOSYLTRANSFERASE"/>
    <property type="match status" value="1"/>
</dbReference>
<dbReference type="InterPro" id="IPR001296">
    <property type="entry name" value="Glyco_trans_1"/>
</dbReference>
<proteinExistence type="predicted"/>